<evidence type="ECO:0000313" key="3">
    <source>
        <dbReference type="Proteomes" id="UP000735302"/>
    </source>
</evidence>
<organism evidence="2 3">
    <name type="scientific">Plakobranchus ocellatus</name>
    <dbReference type="NCBI Taxonomy" id="259542"/>
    <lineage>
        <taxon>Eukaryota</taxon>
        <taxon>Metazoa</taxon>
        <taxon>Spiralia</taxon>
        <taxon>Lophotrochozoa</taxon>
        <taxon>Mollusca</taxon>
        <taxon>Gastropoda</taxon>
        <taxon>Heterobranchia</taxon>
        <taxon>Euthyneura</taxon>
        <taxon>Panpulmonata</taxon>
        <taxon>Sacoglossa</taxon>
        <taxon>Placobranchoidea</taxon>
        <taxon>Plakobranchidae</taxon>
        <taxon>Plakobranchus</taxon>
    </lineage>
</organism>
<name>A0AAV4AL91_9GAST</name>
<comment type="caution">
    <text evidence="2">The sequence shown here is derived from an EMBL/GenBank/DDBJ whole genome shotgun (WGS) entry which is preliminary data.</text>
</comment>
<evidence type="ECO:0000256" key="1">
    <source>
        <dbReference type="SAM" id="MobiDB-lite"/>
    </source>
</evidence>
<keyword evidence="3" id="KW-1185">Reference proteome</keyword>
<reference evidence="2 3" key="1">
    <citation type="journal article" date="2021" name="Elife">
        <title>Chloroplast acquisition without the gene transfer in kleptoplastic sea slugs, Plakobranchus ocellatus.</title>
        <authorList>
            <person name="Maeda T."/>
            <person name="Takahashi S."/>
            <person name="Yoshida T."/>
            <person name="Shimamura S."/>
            <person name="Takaki Y."/>
            <person name="Nagai Y."/>
            <person name="Toyoda A."/>
            <person name="Suzuki Y."/>
            <person name="Arimoto A."/>
            <person name="Ishii H."/>
            <person name="Satoh N."/>
            <person name="Nishiyama T."/>
            <person name="Hasebe M."/>
            <person name="Maruyama T."/>
            <person name="Minagawa J."/>
            <person name="Obokata J."/>
            <person name="Shigenobu S."/>
        </authorList>
    </citation>
    <scope>NUCLEOTIDE SEQUENCE [LARGE SCALE GENOMIC DNA]</scope>
</reference>
<proteinExistence type="predicted"/>
<gene>
    <name evidence="2" type="ORF">PoB_003501400</name>
</gene>
<evidence type="ECO:0000313" key="2">
    <source>
        <dbReference type="EMBL" id="GFO08509.1"/>
    </source>
</evidence>
<accession>A0AAV4AL91</accession>
<feature type="region of interest" description="Disordered" evidence="1">
    <location>
        <begin position="86"/>
        <end position="123"/>
    </location>
</feature>
<dbReference type="Proteomes" id="UP000735302">
    <property type="component" value="Unassembled WGS sequence"/>
</dbReference>
<sequence length="123" mass="13841">MYSLKEQVLTGRKRRRNQLDLYNNNVNLKVLKCRESSIGNQTIKWGQKTELNIVKTENVTHAKDSHCPRDPTAQGVQLPKRSYCTRGQLPKRSNYPRGPTAQGVQLPKGSTCTRGPTAQGVHL</sequence>
<dbReference type="AlphaFoldDB" id="A0AAV4AL91"/>
<protein>
    <submittedName>
        <fullName evidence="2">Uncharacterized protein</fullName>
    </submittedName>
</protein>
<dbReference type="EMBL" id="BLXT01003960">
    <property type="protein sequence ID" value="GFO08509.1"/>
    <property type="molecule type" value="Genomic_DNA"/>
</dbReference>